<accession>A0A2U2BNI1</accession>
<dbReference type="AlphaFoldDB" id="A0A2U2BNI1"/>
<evidence type="ECO:0000313" key="18">
    <source>
        <dbReference type="Proteomes" id="UP000245216"/>
    </source>
</evidence>
<dbReference type="PANTHER" id="PTHR46322:SF1">
    <property type="entry name" value="PUROMYCIN-SENSITIVE AMINOPEPTIDASE"/>
    <property type="match status" value="1"/>
</dbReference>
<dbReference type="InterPro" id="IPR042097">
    <property type="entry name" value="Aminopeptidase_N-like_N_sf"/>
</dbReference>
<dbReference type="GO" id="GO:0008270">
    <property type="term" value="F:zinc ion binding"/>
    <property type="evidence" value="ECO:0007669"/>
    <property type="project" value="InterPro"/>
</dbReference>
<dbReference type="InterPro" id="IPR027268">
    <property type="entry name" value="Peptidase_M4/M1_CTD_sf"/>
</dbReference>
<evidence type="ECO:0000256" key="1">
    <source>
        <dbReference type="ARBA" id="ARBA00000098"/>
    </source>
</evidence>
<keyword evidence="11" id="KW-0482">Metalloprotease</keyword>
<dbReference type="Pfam" id="PF11940">
    <property type="entry name" value="DUF3458"/>
    <property type="match status" value="1"/>
</dbReference>
<dbReference type="Pfam" id="PF17432">
    <property type="entry name" value="DUF3458_C"/>
    <property type="match status" value="1"/>
</dbReference>
<dbReference type="InterPro" id="IPR001930">
    <property type="entry name" value="Peptidase_M1"/>
</dbReference>
<protein>
    <recommendedName>
        <fullName evidence="5 12">Aminopeptidase N</fullName>
        <ecNumber evidence="4 12">3.4.11.2</ecNumber>
    </recommendedName>
</protein>
<dbReference type="InterPro" id="IPR035414">
    <property type="entry name" value="Peptidase_M1_pepN_Ig-like"/>
</dbReference>
<evidence type="ECO:0000256" key="11">
    <source>
        <dbReference type="ARBA" id="ARBA00023049"/>
    </source>
</evidence>
<dbReference type="STRING" id="511.UZ73_02890"/>
<keyword evidence="9" id="KW-0378">Hydrolase</keyword>
<keyword evidence="7" id="KW-0645">Protease</keyword>
<dbReference type="NCBIfam" id="TIGR02414">
    <property type="entry name" value="pepN_proteo"/>
    <property type="match status" value="1"/>
</dbReference>
<feature type="domain" description="Aminopeptidase N-like N-terminal" evidence="16">
    <location>
        <begin position="49"/>
        <end position="189"/>
    </location>
</feature>
<evidence type="ECO:0000256" key="9">
    <source>
        <dbReference type="ARBA" id="ARBA00022801"/>
    </source>
</evidence>
<dbReference type="GO" id="GO:0016285">
    <property type="term" value="F:alanyl aminopeptidase activity"/>
    <property type="evidence" value="ECO:0007669"/>
    <property type="project" value="UniProtKB-EC"/>
</dbReference>
<dbReference type="Pfam" id="PF17900">
    <property type="entry name" value="Peptidase_M1_N"/>
    <property type="match status" value="1"/>
</dbReference>
<dbReference type="Gene3D" id="1.10.390.10">
    <property type="entry name" value="Neutral Protease Domain 2"/>
    <property type="match status" value="1"/>
</dbReference>
<evidence type="ECO:0000256" key="4">
    <source>
        <dbReference type="ARBA" id="ARBA00012564"/>
    </source>
</evidence>
<dbReference type="InterPro" id="IPR014782">
    <property type="entry name" value="Peptidase_M1_dom"/>
</dbReference>
<proteinExistence type="inferred from homology"/>
<dbReference type="InterPro" id="IPR038438">
    <property type="entry name" value="PepN_Ig-like_sf"/>
</dbReference>
<comment type="caution">
    <text evidence="17">The sequence shown here is derived from an EMBL/GenBank/DDBJ whole genome shotgun (WGS) entry which is preliminary data.</text>
</comment>
<gene>
    <name evidence="17" type="ORF">DF183_02005</name>
</gene>
<dbReference type="EMBL" id="QEXO01000001">
    <property type="protein sequence ID" value="PWE15527.1"/>
    <property type="molecule type" value="Genomic_DNA"/>
</dbReference>
<dbReference type="PRINTS" id="PR00756">
    <property type="entry name" value="ALADIPTASE"/>
</dbReference>
<name>A0A2U2BNI1_ALCFA</name>
<reference evidence="17 18" key="2">
    <citation type="submission" date="2018-05" db="EMBL/GenBank/DDBJ databases">
        <authorList>
            <person name="Lanie J.A."/>
            <person name="Ng W.-L."/>
            <person name="Kazmierczak K.M."/>
            <person name="Andrzejewski T.M."/>
            <person name="Davidsen T.M."/>
            <person name="Wayne K.J."/>
            <person name="Tettelin H."/>
            <person name="Glass J.I."/>
            <person name="Rusch D."/>
            <person name="Podicherti R."/>
            <person name="Tsui H.-C.T."/>
            <person name="Winkler M.E."/>
        </authorList>
    </citation>
    <scope>NUCLEOTIDE SEQUENCE [LARGE SCALE GENOMIC DNA]</scope>
    <source>
        <strain evidence="17 18">YBY</strain>
    </source>
</reference>
<evidence type="ECO:0000256" key="3">
    <source>
        <dbReference type="ARBA" id="ARBA00010136"/>
    </source>
</evidence>
<evidence type="ECO:0000256" key="7">
    <source>
        <dbReference type="ARBA" id="ARBA00022670"/>
    </source>
</evidence>
<dbReference type="KEGG" id="afa:UZ73_02890"/>
<evidence type="ECO:0000259" key="13">
    <source>
        <dbReference type="Pfam" id="PF01433"/>
    </source>
</evidence>
<evidence type="ECO:0000259" key="15">
    <source>
        <dbReference type="Pfam" id="PF17432"/>
    </source>
</evidence>
<dbReference type="Proteomes" id="UP000245216">
    <property type="component" value="Unassembled WGS sequence"/>
</dbReference>
<dbReference type="InterPro" id="IPR024601">
    <property type="entry name" value="Peptidase_M1_pepN_C"/>
</dbReference>
<evidence type="ECO:0000256" key="2">
    <source>
        <dbReference type="ARBA" id="ARBA00001947"/>
    </source>
</evidence>
<dbReference type="GO" id="GO:0006508">
    <property type="term" value="P:proteolysis"/>
    <property type="evidence" value="ECO:0007669"/>
    <property type="project" value="UniProtKB-UniRule"/>
</dbReference>
<dbReference type="CDD" id="cd09600">
    <property type="entry name" value="M1_APN"/>
    <property type="match status" value="1"/>
</dbReference>
<comment type="similarity">
    <text evidence="3">Belongs to the peptidase M1 family.</text>
</comment>
<dbReference type="PANTHER" id="PTHR46322">
    <property type="entry name" value="PUROMYCIN-SENSITIVE AMINOPEPTIDASE"/>
    <property type="match status" value="1"/>
</dbReference>
<reference evidence="17 18" key="1">
    <citation type="submission" date="2018-05" db="EMBL/GenBank/DDBJ databases">
        <title>Genome Sequence of an Efficient Indole-Degrading Bacterium, Alcaligenes sp.YBY.</title>
        <authorList>
            <person name="Yang B."/>
        </authorList>
    </citation>
    <scope>NUCLEOTIDE SEQUENCE [LARGE SCALE GENOMIC DNA]</scope>
    <source>
        <strain evidence="17 18">YBY</strain>
    </source>
</reference>
<evidence type="ECO:0000256" key="6">
    <source>
        <dbReference type="ARBA" id="ARBA00022438"/>
    </source>
</evidence>
<dbReference type="RefSeq" id="WP_045930187.1">
    <property type="nucleotide sequence ID" value="NZ_CP013119.1"/>
</dbReference>
<dbReference type="GeneID" id="29367974"/>
<comment type="catalytic activity">
    <reaction evidence="1">
        <text>Release of an N-terminal amino acid, Xaa-|-Yaa- from a peptide, amide or arylamide. Xaa is preferably Ala, but may be most amino acids including Pro (slow action). When a terminal hydrophobic residue is followed by a prolyl residue, the two may be released as an intact Xaa-Pro dipeptide.</text>
        <dbReference type="EC" id="3.4.11.2"/>
    </reaction>
</comment>
<keyword evidence="6 17" id="KW-0031">Aminopeptidase</keyword>
<dbReference type="Gene3D" id="1.25.50.10">
    <property type="entry name" value="Peptidase M1, alanyl aminopeptidase, C-terminal domain"/>
    <property type="match status" value="1"/>
</dbReference>
<comment type="cofactor">
    <cofactor evidence="2">
        <name>Zn(2+)</name>
        <dbReference type="ChEBI" id="CHEBI:29105"/>
    </cofactor>
</comment>
<evidence type="ECO:0000313" key="17">
    <source>
        <dbReference type="EMBL" id="PWE15527.1"/>
    </source>
</evidence>
<evidence type="ECO:0000256" key="12">
    <source>
        <dbReference type="NCBIfam" id="TIGR02414"/>
    </source>
</evidence>
<dbReference type="SUPFAM" id="SSF63737">
    <property type="entry name" value="Leukotriene A4 hydrolase N-terminal domain"/>
    <property type="match status" value="1"/>
</dbReference>
<dbReference type="Pfam" id="PF01433">
    <property type="entry name" value="Peptidase_M1"/>
    <property type="match status" value="1"/>
</dbReference>
<sequence>MRTDTLPTISRHDYQPYPYQIEKVRLEFDLAAEQTLVRLAFRASSRDGQIRPLVLDGEDIELLEVSLNGVALTAQDYQLDEQGLTLSPPTAEFDLVLVSRCRPQDNTMLMGLYVSGQNLFTQCEAQGFRRITFFPDRPDVMSRYEVVLRGDAKLYPYLLSNGNLLESTTLDDGRTQAIWEDPFPKPSYLFALVAGDFDVREREIKKANGQPALLQVYCDRGDGDKTEWAMECLEHSVRWDEQRFGLELDLDRFMIVAARDFNMGAMENKGLNIFNAAYVLADAQSTTDASFHAVEAVIGHEYFHNWTGNRVTCRDWFQLSLKEGLTVFRDQEFSADMLAQGLDGAQAASARAVKRIDDVSVLRAAQFPEDAGPMAHPIRPESYQEISNFYTATIYEKGAEVIRMQHTLLGEENFQAGIREYFKRHDGQAVTCDDFVDSMDSVYRQVKPGQSLEQFRRWYQQAGTPRVQVSLQHDPAAQTATLTLRQSNAPAGIENKSTPKPPLHIPFALGMLDQQGTPLTLHLDGQQGDTLVLDFTETEQSWTFTQIPEAPVLSLLRNFSAPVRVDYYRPDSELALLARHDTDPFARWEAAQLLATRLILSSASGRTPSAAQLATVVQTWHALVQDPALSPAYKARILSLPSERELLEQTKPMTPRTVVQARRQLQRELGLALTPYWQELYQYLSLEQAPYSPDALQAGQRSLRNLALNYLLVAGVNTGPQLARNQYDQATNMTDRMGALSALVNYGDEEDRQDGLDDFFQRWQDNPLVLDRWFSLQATAPSTQVAQVRALMLHPAFSMRNPNRARSLIFQFCMNNMQAVHTPEGYAFWAEQVIALDKLNPEISARLARVFDNWARFEPEARDQLKAALERIQAEPGLSGNVAEIVHKALTL</sequence>
<evidence type="ECO:0000256" key="8">
    <source>
        <dbReference type="ARBA" id="ARBA00022723"/>
    </source>
</evidence>
<dbReference type="InterPro" id="IPR045357">
    <property type="entry name" value="Aminopeptidase_N-like_N"/>
</dbReference>
<evidence type="ECO:0000256" key="5">
    <source>
        <dbReference type="ARBA" id="ARBA00015611"/>
    </source>
</evidence>
<feature type="domain" description="Peptidase M1 membrane alanine aminopeptidase" evidence="13">
    <location>
        <begin position="228"/>
        <end position="444"/>
    </location>
</feature>
<dbReference type="InterPro" id="IPR012779">
    <property type="entry name" value="Peptidase_M1_pepN"/>
</dbReference>
<dbReference type="EC" id="3.4.11.2" evidence="4 12"/>
<organism evidence="17 18">
    <name type="scientific">Alcaligenes faecalis</name>
    <dbReference type="NCBI Taxonomy" id="511"/>
    <lineage>
        <taxon>Bacteria</taxon>
        <taxon>Pseudomonadati</taxon>
        <taxon>Pseudomonadota</taxon>
        <taxon>Betaproteobacteria</taxon>
        <taxon>Burkholderiales</taxon>
        <taxon>Alcaligenaceae</taxon>
        <taxon>Alcaligenes</taxon>
    </lineage>
</organism>
<feature type="domain" description="Peptidase M1 alanyl aminopeptidase C-terminal" evidence="15">
    <location>
        <begin position="571"/>
        <end position="890"/>
    </location>
</feature>
<dbReference type="InterPro" id="IPR037144">
    <property type="entry name" value="Peptidase_M1_pepN_C_sf"/>
</dbReference>
<dbReference type="Gene3D" id="2.60.40.1840">
    <property type="match status" value="1"/>
</dbReference>
<dbReference type="Gene3D" id="2.60.40.1730">
    <property type="entry name" value="tricorn interacting facor f3 domain"/>
    <property type="match status" value="1"/>
</dbReference>
<feature type="domain" description="Peptidase M1 alanyl aminopeptidase Ig-like fold" evidence="14">
    <location>
        <begin position="463"/>
        <end position="567"/>
    </location>
</feature>
<dbReference type="GO" id="GO:0008237">
    <property type="term" value="F:metallopeptidase activity"/>
    <property type="evidence" value="ECO:0007669"/>
    <property type="project" value="UniProtKB-UniRule"/>
</dbReference>
<dbReference type="Gene3D" id="3.30.2010.30">
    <property type="match status" value="1"/>
</dbReference>
<keyword evidence="10" id="KW-0862">Zinc</keyword>
<dbReference type="SUPFAM" id="SSF55486">
    <property type="entry name" value="Metalloproteases ('zincins'), catalytic domain"/>
    <property type="match status" value="1"/>
</dbReference>
<evidence type="ECO:0000259" key="16">
    <source>
        <dbReference type="Pfam" id="PF17900"/>
    </source>
</evidence>
<evidence type="ECO:0000259" key="14">
    <source>
        <dbReference type="Pfam" id="PF11940"/>
    </source>
</evidence>
<keyword evidence="8" id="KW-0479">Metal-binding</keyword>
<dbReference type="FunFam" id="3.30.2010.30:FF:000002">
    <property type="entry name" value="Putative aminopeptidase N"/>
    <property type="match status" value="1"/>
</dbReference>
<evidence type="ECO:0000256" key="10">
    <source>
        <dbReference type="ARBA" id="ARBA00022833"/>
    </source>
</evidence>